<evidence type="ECO:0000313" key="2">
    <source>
        <dbReference type="Proteomes" id="UP000308600"/>
    </source>
</evidence>
<dbReference type="Proteomes" id="UP000308600">
    <property type="component" value="Unassembled WGS sequence"/>
</dbReference>
<reference evidence="1 2" key="1">
    <citation type="journal article" date="2019" name="Nat. Ecol. Evol.">
        <title>Megaphylogeny resolves global patterns of mushroom evolution.</title>
        <authorList>
            <person name="Varga T."/>
            <person name="Krizsan K."/>
            <person name="Foldi C."/>
            <person name="Dima B."/>
            <person name="Sanchez-Garcia M."/>
            <person name="Sanchez-Ramirez S."/>
            <person name="Szollosi G.J."/>
            <person name="Szarkandi J.G."/>
            <person name="Papp V."/>
            <person name="Albert L."/>
            <person name="Andreopoulos W."/>
            <person name="Angelini C."/>
            <person name="Antonin V."/>
            <person name="Barry K.W."/>
            <person name="Bougher N.L."/>
            <person name="Buchanan P."/>
            <person name="Buyck B."/>
            <person name="Bense V."/>
            <person name="Catcheside P."/>
            <person name="Chovatia M."/>
            <person name="Cooper J."/>
            <person name="Damon W."/>
            <person name="Desjardin D."/>
            <person name="Finy P."/>
            <person name="Geml J."/>
            <person name="Haridas S."/>
            <person name="Hughes K."/>
            <person name="Justo A."/>
            <person name="Karasinski D."/>
            <person name="Kautmanova I."/>
            <person name="Kiss B."/>
            <person name="Kocsube S."/>
            <person name="Kotiranta H."/>
            <person name="LaButti K.M."/>
            <person name="Lechner B.E."/>
            <person name="Liimatainen K."/>
            <person name="Lipzen A."/>
            <person name="Lukacs Z."/>
            <person name="Mihaltcheva S."/>
            <person name="Morgado L.N."/>
            <person name="Niskanen T."/>
            <person name="Noordeloos M.E."/>
            <person name="Ohm R.A."/>
            <person name="Ortiz-Santana B."/>
            <person name="Ovrebo C."/>
            <person name="Racz N."/>
            <person name="Riley R."/>
            <person name="Savchenko A."/>
            <person name="Shiryaev A."/>
            <person name="Soop K."/>
            <person name="Spirin V."/>
            <person name="Szebenyi C."/>
            <person name="Tomsovsky M."/>
            <person name="Tulloss R.E."/>
            <person name="Uehling J."/>
            <person name="Grigoriev I.V."/>
            <person name="Vagvolgyi C."/>
            <person name="Papp T."/>
            <person name="Martin F.M."/>
            <person name="Miettinen O."/>
            <person name="Hibbett D.S."/>
            <person name="Nagy L.G."/>
        </authorList>
    </citation>
    <scope>NUCLEOTIDE SEQUENCE [LARGE SCALE GENOMIC DNA]</scope>
    <source>
        <strain evidence="1 2">NL-1719</strain>
    </source>
</reference>
<keyword evidence="2" id="KW-1185">Reference proteome</keyword>
<gene>
    <name evidence="1" type="ORF">BDN72DRAFT_765338</name>
</gene>
<dbReference type="EMBL" id="ML208301">
    <property type="protein sequence ID" value="TFK71203.1"/>
    <property type="molecule type" value="Genomic_DNA"/>
</dbReference>
<name>A0ACD3AZL6_9AGAR</name>
<feature type="non-terminal residue" evidence="1">
    <location>
        <position position="1"/>
    </location>
</feature>
<sequence>PTSSRPTNQSEWSTPIVPNGLWCSQNFVTGAGMVLFQHETKKVVIIWDSKNEYWLLPKGRKDIGETIESCALREAYEESGYRAQFLPLKIPTRAPAPPEDKDARKRLNTEPIFMQMTSWGGILGFMPKGAVAGEYLTLWYVGEIPEDAVREENTGMPDELHFVSHLVTVEEARERLHPSQSVIVDYAWAVYAHTLAELESESKRASGN</sequence>
<accession>A0ACD3AZL6</accession>
<evidence type="ECO:0000313" key="1">
    <source>
        <dbReference type="EMBL" id="TFK71203.1"/>
    </source>
</evidence>
<proteinExistence type="predicted"/>
<protein>
    <submittedName>
        <fullName evidence="1">Uncharacterized protein</fullName>
    </submittedName>
</protein>
<organism evidence="1 2">
    <name type="scientific">Pluteus cervinus</name>
    <dbReference type="NCBI Taxonomy" id="181527"/>
    <lineage>
        <taxon>Eukaryota</taxon>
        <taxon>Fungi</taxon>
        <taxon>Dikarya</taxon>
        <taxon>Basidiomycota</taxon>
        <taxon>Agaricomycotina</taxon>
        <taxon>Agaricomycetes</taxon>
        <taxon>Agaricomycetidae</taxon>
        <taxon>Agaricales</taxon>
        <taxon>Pluteineae</taxon>
        <taxon>Pluteaceae</taxon>
        <taxon>Pluteus</taxon>
    </lineage>
</organism>